<keyword evidence="2" id="KW-1185">Reference proteome</keyword>
<organism evidence="1 2">
    <name type="scientific">Liquidambar formosana</name>
    <name type="common">Formosan gum</name>
    <dbReference type="NCBI Taxonomy" id="63359"/>
    <lineage>
        <taxon>Eukaryota</taxon>
        <taxon>Viridiplantae</taxon>
        <taxon>Streptophyta</taxon>
        <taxon>Embryophyta</taxon>
        <taxon>Tracheophyta</taxon>
        <taxon>Spermatophyta</taxon>
        <taxon>Magnoliopsida</taxon>
        <taxon>eudicotyledons</taxon>
        <taxon>Gunneridae</taxon>
        <taxon>Pentapetalae</taxon>
        <taxon>Saxifragales</taxon>
        <taxon>Altingiaceae</taxon>
        <taxon>Liquidambar</taxon>
    </lineage>
</organism>
<evidence type="ECO:0000313" key="2">
    <source>
        <dbReference type="Proteomes" id="UP001415857"/>
    </source>
</evidence>
<dbReference type="EMBL" id="JBBPBK010000007">
    <property type="protein sequence ID" value="KAK9281796.1"/>
    <property type="molecule type" value="Genomic_DNA"/>
</dbReference>
<protein>
    <submittedName>
        <fullName evidence="1">Uncharacterized protein</fullName>
    </submittedName>
</protein>
<sequence>MLQKRRPKKVLFPNMCSVLLFGLKDNCWNLPKYNCYLVESSFRGFKKERQRVFVDLRNDGHSVVYLDGEEYLNFFKTGKGGKFKAFLGVHLVCKYVPFGCLVPQLFMEFRSLLY</sequence>
<evidence type="ECO:0000313" key="1">
    <source>
        <dbReference type="EMBL" id="KAK9281796.1"/>
    </source>
</evidence>
<dbReference type="Proteomes" id="UP001415857">
    <property type="component" value="Unassembled WGS sequence"/>
</dbReference>
<name>A0AAP0RNW9_LIQFO</name>
<dbReference type="AlphaFoldDB" id="A0AAP0RNW9"/>
<proteinExistence type="predicted"/>
<gene>
    <name evidence="1" type="ORF">L1049_004702</name>
</gene>
<comment type="caution">
    <text evidence="1">The sequence shown here is derived from an EMBL/GenBank/DDBJ whole genome shotgun (WGS) entry which is preliminary data.</text>
</comment>
<reference evidence="1 2" key="1">
    <citation type="journal article" date="2024" name="Plant J.">
        <title>Genome sequences and population genomics reveal climatic adaptation and genomic divergence between two closely related sweetgum species.</title>
        <authorList>
            <person name="Xu W.Q."/>
            <person name="Ren C.Q."/>
            <person name="Zhang X.Y."/>
            <person name="Comes H.P."/>
            <person name="Liu X.H."/>
            <person name="Li Y.G."/>
            <person name="Kettle C.J."/>
            <person name="Jalonen R."/>
            <person name="Gaisberger H."/>
            <person name="Ma Y.Z."/>
            <person name="Qiu Y.X."/>
        </authorList>
    </citation>
    <scope>NUCLEOTIDE SEQUENCE [LARGE SCALE GENOMIC DNA]</scope>
    <source>
        <strain evidence="1">Hangzhou</strain>
    </source>
</reference>
<accession>A0AAP0RNW9</accession>